<dbReference type="InterPro" id="IPR003613">
    <property type="entry name" value="Ubox_domain"/>
</dbReference>
<dbReference type="AlphaFoldDB" id="A0AAN8I9X3"/>
<dbReference type="Proteomes" id="UP001316803">
    <property type="component" value="Unassembled WGS sequence"/>
</dbReference>
<evidence type="ECO:0000259" key="13">
    <source>
        <dbReference type="PROSITE" id="PS51698"/>
    </source>
</evidence>
<evidence type="ECO:0000256" key="10">
    <source>
        <dbReference type="ARBA" id="ARBA00023242"/>
    </source>
</evidence>
<dbReference type="GO" id="GO:0005634">
    <property type="term" value="C:nucleus"/>
    <property type="evidence" value="ECO:0007669"/>
    <property type="project" value="UniProtKB-SubCell"/>
</dbReference>
<keyword evidence="8" id="KW-0833">Ubl conjugation pathway</keyword>
<dbReference type="Pfam" id="PF10408">
    <property type="entry name" value="Ufd2P_core"/>
    <property type="match status" value="1"/>
</dbReference>
<evidence type="ECO:0000313" key="15">
    <source>
        <dbReference type="Proteomes" id="UP001316803"/>
    </source>
</evidence>
<dbReference type="GO" id="GO:0005737">
    <property type="term" value="C:cytoplasm"/>
    <property type="evidence" value="ECO:0007669"/>
    <property type="project" value="UniProtKB-SubCell"/>
</dbReference>
<keyword evidence="14" id="KW-0012">Acyltransferase</keyword>
<dbReference type="GO" id="GO:0034450">
    <property type="term" value="F:ubiquitin-ubiquitin ligase activity"/>
    <property type="evidence" value="ECO:0007669"/>
    <property type="project" value="InterPro"/>
</dbReference>
<feature type="region of interest" description="Disordered" evidence="12">
    <location>
        <begin position="1"/>
        <end position="121"/>
    </location>
</feature>
<comment type="catalytic activity">
    <reaction evidence="1">
        <text>S-ubiquitinyl-[E2 ubiquitin-conjugating enzyme]-L-cysteine + [acceptor protein]-L-lysine = [E2 ubiquitin-conjugating enzyme]-L-cysteine + N(6)-ubiquitinyl-[acceptor protein]-L-lysine.</text>
        <dbReference type="EC" id="2.3.2.27"/>
    </reaction>
</comment>
<dbReference type="InterPro" id="IPR013083">
    <property type="entry name" value="Znf_RING/FYVE/PHD"/>
</dbReference>
<evidence type="ECO:0000256" key="3">
    <source>
        <dbReference type="ARBA" id="ARBA00004496"/>
    </source>
</evidence>
<feature type="compositionally biased region" description="Low complexity" evidence="12">
    <location>
        <begin position="99"/>
        <end position="110"/>
    </location>
</feature>
<evidence type="ECO:0000256" key="1">
    <source>
        <dbReference type="ARBA" id="ARBA00000900"/>
    </source>
</evidence>
<reference evidence="14 15" key="1">
    <citation type="submission" date="2022-12" db="EMBL/GenBank/DDBJ databases">
        <title>Genomic features and morphological characterization of a novel Knufia sp. strain isolated from spacecraft assembly facility.</title>
        <authorList>
            <person name="Teixeira M."/>
            <person name="Chander A.M."/>
            <person name="Stajich J.E."/>
            <person name="Venkateswaran K."/>
        </authorList>
    </citation>
    <scope>NUCLEOTIDE SEQUENCE [LARGE SCALE GENOMIC DNA]</scope>
    <source>
        <strain evidence="14 15">FJI-L2-BK-P2</strain>
    </source>
</reference>
<dbReference type="GO" id="GO:0006511">
    <property type="term" value="P:ubiquitin-dependent protein catabolic process"/>
    <property type="evidence" value="ECO:0007669"/>
    <property type="project" value="InterPro"/>
</dbReference>
<keyword evidence="11" id="KW-0175">Coiled coil</keyword>
<dbReference type="PROSITE" id="PS51698">
    <property type="entry name" value="U_BOX"/>
    <property type="match status" value="1"/>
</dbReference>
<comment type="pathway">
    <text evidence="4">Protein modification; protein ubiquitination.</text>
</comment>
<dbReference type="Gene3D" id="3.30.40.10">
    <property type="entry name" value="Zinc/RING finger domain, C3HC4 (zinc finger)"/>
    <property type="match status" value="1"/>
</dbReference>
<dbReference type="PANTHER" id="PTHR13931">
    <property type="entry name" value="UBIQUITINATION FACTOR E4"/>
    <property type="match status" value="1"/>
</dbReference>
<dbReference type="GO" id="GO:0036503">
    <property type="term" value="P:ERAD pathway"/>
    <property type="evidence" value="ECO:0007669"/>
    <property type="project" value="InterPro"/>
</dbReference>
<dbReference type="FunFam" id="3.30.40.10:FF:000055">
    <property type="entry name" value="Ubiquitin conjugation factor e4 a"/>
    <property type="match status" value="1"/>
</dbReference>
<proteinExistence type="inferred from homology"/>
<dbReference type="PANTHER" id="PTHR13931:SF2">
    <property type="entry name" value="UBIQUITIN CONJUGATION FACTOR E4 B"/>
    <property type="match status" value="1"/>
</dbReference>
<dbReference type="GO" id="GO:0003755">
    <property type="term" value="F:peptidyl-prolyl cis-trans isomerase activity"/>
    <property type="evidence" value="ECO:0007669"/>
    <property type="project" value="UniProtKB-KW"/>
</dbReference>
<evidence type="ECO:0000313" key="14">
    <source>
        <dbReference type="EMBL" id="KAK5956001.1"/>
    </source>
</evidence>
<comment type="subcellular location">
    <subcellularLocation>
        <location evidence="3">Cytoplasm</location>
    </subcellularLocation>
    <subcellularLocation>
        <location evidence="2">Nucleus</location>
    </subcellularLocation>
</comment>
<dbReference type="SMART" id="SM00504">
    <property type="entry name" value="Ubox"/>
    <property type="match status" value="1"/>
</dbReference>
<keyword evidence="9" id="KW-0697">Rotamase</keyword>
<feature type="domain" description="U-box" evidence="13">
    <location>
        <begin position="987"/>
        <end position="1061"/>
    </location>
</feature>
<dbReference type="EC" id="2.3.2.27" evidence="14"/>
<evidence type="ECO:0000256" key="12">
    <source>
        <dbReference type="SAM" id="MobiDB-lite"/>
    </source>
</evidence>
<keyword evidence="15" id="KW-1185">Reference proteome</keyword>
<feature type="coiled-coil region" evidence="11">
    <location>
        <begin position="525"/>
        <end position="559"/>
    </location>
</feature>
<comment type="caution">
    <text evidence="14">The sequence shown here is derived from an EMBL/GenBank/DDBJ whole genome shotgun (WGS) entry which is preliminary data.</text>
</comment>
<feature type="compositionally biased region" description="Low complexity" evidence="12">
    <location>
        <begin position="20"/>
        <end position="33"/>
    </location>
</feature>
<organism evidence="14 15">
    <name type="scientific">Knufia fluminis</name>
    <dbReference type="NCBI Taxonomy" id="191047"/>
    <lineage>
        <taxon>Eukaryota</taxon>
        <taxon>Fungi</taxon>
        <taxon>Dikarya</taxon>
        <taxon>Ascomycota</taxon>
        <taxon>Pezizomycotina</taxon>
        <taxon>Eurotiomycetes</taxon>
        <taxon>Chaetothyriomycetidae</taxon>
        <taxon>Chaetothyriales</taxon>
        <taxon>Trichomeriaceae</taxon>
        <taxon>Knufia</taxon>
    </lineage>
</organism>
<evidence type="ECO:0000256" key="5">
    <source>
        <dbReference type="ARBA" id="ARBA00007434"/>
    </source>
</evidence>
<keyword evidence="9" id="KW-0413">Isomerase</keyword>
<sequence length="1090" mass="123718">MSEPMSDADKIRNKRLAKLQQQQAQATSQSDSPSSPPIDEKPVTSIPSNDGAASVPAQSPVPSGTSTPAMSSSTTSKPDAPRINITRNVTPQKREMNGRQRSSSRPSSRQGEVPRQAESIAQWGDRTLRSIFRVTFDASQTKDQNGHTLYPLSSMQEELQADGQEVRLSVDLLEQAIMEAGANLGRSAPHDWLFACWKRVQRLSKSVKDRSAENTKWAIISEARRLCFNWCILALTTPEVFSAEYDGGKAFADHMLMDPEDDGGVDHDFIIEAVTRWDDDDSIASAFVNAVEELSRRLAGITMDGEYRPYVGIMRRLVAFKPVINAIVQSSMFCDKSIPAAQLETQTILGPYFQLSPLQAQVTSQYFPGPKTMDQGRIRNAQQALQMSLRTHQTELSEIVKPMVRASAEAKDAVLDWFALVINSNHKRQALQVDKTTVSSDGFMINVNTCLDQLAEPFIDATFSKIDRAEIEYLRRKPRVDIKDETKINANQDESDKFYAEQVPGENNFITEIFFLTTAAHHYGLESARKTLKDMDRELKHMEKQLEKFEGERTKYMGNPAQLQMFETALKKYKDQLDKGMSYKYAIQGVLLDELQQTRSMQFMRFTTVWLLRQLSGGTYPQQKLKLPFPDQSAAIKCLPEYFLDVISGNFGYILYNLPQIVSSTQSDELIMLCIALLENSGFIKNPYLKGSLITILFRGTWAYRHGAPGILANQYNSMPFALEHLLHAMMKFFIEAEFMGGHTQFFDKFNIRFEIFQIIKCIWPNPVYREKLLKEAKVNLDFFVQFVNLLLNDVTFVLDESFTAFHSIHSLTKELETSGTTITQEQKQEKEEALESAKSKAKSYMQLTNETVHMLRLFTETLGDAFTTPEVVQRLADMLDYNLEAMVPPKSSSLKVDNLKEYNFDPRSLLSEIADVYLNLANKDNFILAVARDGRSYKPRNFQEARNIMQSKSLKSPEEIARWDRLLQKFAKTKEEDEAAEADLGDVPDEFLDPLMYTIMEDPVLLPTSKNIIDRSTIRSHLLSDPNDPFNRVPLKIEDVIPATEMKQRIQQFKDEKLGSKKKEFVETVQTVDAETAERESADAMDTSA</sequence>
<dbReference type="Pfam" id="PF04564">
    <property type="entry name" value="U-box"/>
    <property type="match status" value="1"/>
</dbReference>
<comment type="similarity">
    <text evidence="5">Belongs to the ubiquitin conjugation factor E4 family.</text>
</comment>
<gene>
    <name evidence="14" type="primary">UFD2</name>
    <name evidence="14" type="ORF">OHC33_002574</name>
</gene>
<name>A0AAN8I9X3_9EURO</name>
<evidence type="ECO:0000256" key="2">
    <source>
        <dbReference type="ARBA" id="ARBA00004123"/>
    </source>
</evidence>
<dbReference type="GO" id="GO:0000151">
    <property type="term" value="C:ubiquitin ligase complex"/>
    <property type="evidence" value="ECO:0007669"/>
    <property type="project" value="InterPro"/>
</dbReference>
<keyword evidence="7 14" id="KW-0808">Transferase</keyword>
<keyword evidence="6" id="KW-0963">Cytoplasm</keyword>
<dbReference type="InterPro" id="IPR045132">
    <property type="entry name" value="UBE4"/>
</dbReference>
<accession>A0AAN8I9X3</accession>
<dbReference type="GO" id="GO:0000209">
    <property type="term" value="P:protein polyubiquitination"/>
    <property type="evidence" value="ECO:0007669"/>
    <property type="project" value="TreeGrafter"/>
</dbReference>
<evidence type="ECO:0000256" key="11">
    <source>
        <dbReference type="SAM" id="Coils"/>
    </source>
</evidence>
<feature type="compositionally biased region" description="Low complexity" evidence="12">
    <location>
        <begin position="63"/>
        <end position="76"/>
    </location>
</feature>
<dbReference type="CDD" id="cd16657">
    <property type="entry name" value="RING-Ubox_UBE4A"/>
    <property type="match status" value="1"/>
</dbReference>
<evidence type="ECO:0000256" key="9">
    <source>
        <dbReference type="ARBA" id="ARBA00023110"/>
    </source>
</evidence>
<dbReference type="EMBL" id="JAKLMC020000005">
    <property type="protein sequence ID" value="KAK5956001.1"/>
    <property type="molecule type" value="Genomic_DNA"/>
</dbReference>
<dbReference type="SUPFAM" id="SSF57850">
    <property type="entry name" value="RING/U-box"/>
    <property type="match status" value="1"/>
</dbReference>
<evidence type="ECO:0000256" key="8">
    <source>
        <dbReference type="ARBA" id="ARBA00022786"/>
    </source>
</evidence>
<evidence type="ECO:0000256" key="4">
    <source>
        <dbReference type="ARBA" id="ARBA00004906"/>
    </source>
</evidence>
<evidence type="ECO:0000256" key="7">
    <source>
        <dbReference type="ARBA" id="ARBA00022679"/>
    </source>
</evidence>
<evidence type="ECO:0000256" key="6">
    <source>
        <dbReference type="ARBA" id="ARBA00022490"/>
    </source>
</evidence>
<keyword evidence="10" id="KW-0539">Nucleus</keyword>
<protein>
    <submittedName>
        <fullName evidence="14">Ubiquitin conjugation factor E4</fullName>
        <ecNumber evidence="14">2.3.2.27</ecNumber>
    </submittedName>
</protein>
<dbReference type="InterPro" id="IPR019474">
    <property type="entry name" value="Ub_conjug_fac_E4_core"/>
</dbReference>